<dbReference type="OrthoDB" id="3790708at2"/>
<dbReference type="EMBL" id="CP019605">
    <property type="protein sequence ID" value="AQP45697.1"/>
    <property type="molecule type" value="Genomic_DNA"/>
</dbReference>
<keyword evidence="2" id="KW-1185">Reference proteome</keyword>
<dbReference type="KEGG" id="tfl:RPIT_13480"/>
<dbReference type="AlphaFoldDB" id="A0A1Q2CHW3"/>
<protein>
    <submittedName>
        <fullName evidence="1">Uncharacterized protein</fullName>
    </submittedName>
</protein>
<accession>A0A1Q2CHW3</accession>
<gene>
    <name evidence="1" type="ORF">RPIT_13480</name>
</gene>
<evidence type="ECO:0000313" key="2">
    <source>
        <dbReference type="Proteomes" id="UP000188324"/>
    </source>
</evidence>
<name>A0A1Q2CHW3_9ACTN</name>
<reference evidence="1 2" key="1">
    <citation type="journal article" date="2016" name="Int. J. Syst. Evol. Microbiol.">
        <title>Tessaracoccus flavus sp. nov., isolated from the drainage system of a lindane-producing factory.</title>
        <authorList>
            <person name="Kumari R."/>
            <person name="Singh P."/>
            <person name="Schumann P."/>
            <person name="Lal R."/>
        </authorList>
    </citation>
    <scope>NUCLEOTIDE SEQUENCE [LARGE SCALE GENOMIC DNA]</scope>
    <source>
        <strain evidence="1 2">RP1T</strain>
    </source>
</reference>
<organism evidence="1 2">
    <name type="scientific">Tessaracoccus flavus</name>
    <dbReference type="NCBI Taxonomy" id="1610493"/>
    <lineage>
        <taxon>Bacteria</taxon>
        <taxon>Bacillati</taxon>
        <taxon>Actinomycetota</taxon>
        <taxon>Actinomycetes</taxon>
        <taxon>Propionibacteriales</taxon>
        <taxon>Propionibacteriaceae</taxon>
        <taxon>Tessaracoccus</taxon>
    </lineage>
</organism>
<dbReference type="RefSeq" id="WP_076061689.1">
    <property type="nucleotide sequence ID" value="NZ_CP019605.1"/>
</dbReference>
<evidence type="ECO:0000313" key="1">
    <source>
        <dbReference type="EMBL" id="AQP45697.1"/>
    </source>
</evidence>
<dbReference type="Proteomes" id="UP000188324">
    <property type="component" value="Chromosome"/>
</dbReference>
<proteinExistence type="predicted"/>
<sequence length="70" mass="7168">MTPTKRIAALVAAAAALLAVTAVPAGAGEPSGRHFAEHVRMHASETGFSGTHNPGVMHQGFAGWDAHHNS</sequence>